<sequence length="93" mass="10803">MRKQENIAYISNSSDKTKAVWKEINRKTGEREKNHNSESILTADELNYFFSNIEESLAPFVKPSHEEATKYLRKKTVKSDSPLFNYLTTEKAS</sequence>
<organism evidence="1 2">
    <name type="scientific">Cryptolaemus montrouzieri</name>
    <dbReference type="NCBI Taxonomy" id="559131"/>
    <lineage>
        <taxon>Eukaryota</taxon>
        <taxon>Metazoa</taxon>
        <taxon>Ecdysozoa</taxon>
        <taxon>Arthropoda</taxon>
        <taxon>Hexapoda</taxon>
        <taxon>Insecta</taxon>
        <taxon>Pterygota</taxon>
        <taxon>Neoptera</taxon>
        <taxon>Endopterygota</taxon>
        <taxon>Coleoptera</taxon>
        <taxon>Polyphaga</taxon>
        <taxon>Cucujiformia</taxon>
        <taxon>Coccinelloidea</taxon>
        <taxon>Coccinellidae</taxon>
        <taxon>Scymninae</taxon>
        <taxon>Scymnini</taxon>
        <taxon>Cryptolaemus</taxon>
    </lineage>
</organism>
<proteinExistence type="predicted"/>
<protein>
    <submittedName>
        <fullName evidence="1">Uncharacterized protein</fullName>
    </submittedName>
</protein>
<keyword evidence="2" id="KW-1185">Reference proteome</keyword>
<comment type="caution">
    <text evidence="1">The sequence shown here is derived from an EMBL/GenBank/DDBJ whole genome shotgun (WGS) entry which is preliminary data.</text>
</comment>
<accession>A0ABD2P5L7</accession>
<evidence type="ECO:0000313" key="2">
    <source>
        <dbReference type="Proteomes" id="UP001516400"/>
    </source>
</evidence>
<evidence type="ECO:0000313" key="1">
    <source>
        <dbReference type="EMBL" id="KAL3286214.1"/>
    </source>
</evidence>
<dbReference type="EMBL" id="JABFTP020000185">
    <property type="protein sequence ID" value="KAL3286214.1"/>
    <property type="molecule type" value="Genomic_DNA"/>
</dbReference>
<name>A0ABD2P5L7_9CUCU</name>
<gene>
    <name evidence="1" type="ORF">HHI36_000725</name>
</gene>
<dbReference type="Proteomes" id="UP001516400">
    <property type="component" value="Unassembled WGS sequence"/>
</dbReference>
<dbReference type="AlphaFoldDB" id="A0ABD2P5L7"/>
<reference evidence="1 2" key="1">
    <citation type="journal article" date="2021" name="BMC Biol.">
        <title>Horizontally acquired antibacterial genes associated with adaptive radiation of ladybird beetles.</title>
        <authorList>
            <person name="Li H.S."/>
            <person name="Tang X.F."/>
            <person name="Huang Y.H."/>
            <person name="Xu Z.Y."/>
            <person name="Chen M.L."/>
            <person name="Du X.Y."/>
            <person name="Qiu B.Y."/>
            <person name="Chen P.T."/>
            <person name="Zhang W."/>
            <person name="Slipinski A."/>
            <person name="Escalona H.E."/>
            <person name="Waterhouse R.M."/>
            <person name="Zwick A."/>
            <person name="Pang H."/>
        </authorList>
    </citation>
    <scope>NUCLEOTIDE SEQUENCE [LARGE SCALE GENOMIC DNA]</scope>
    <source>
        <strain evidence="1">SYSU2018</strain>
    </source>
</reference>